<dbReference type="InterPro" id="IPR032792">
    <property type="entry name" value="AGL_glucanoTrfase"/>
</dbReference>
<keyword evidence="5" id="KW-1185">Reference proteome</keyword>
<evidence type="ECO:0000313" key="4">
    <source>
        <dbReference type="EMBL" id="KAK8888936.1"/>
    </source>
</evidence>
<protein>
    <recommendedName>
        <fullName evidence="6">Glycogen debranching enzyme</fullName>
    </recommendedName>
</protein>
<accession>A0ABR2KDV2</accession>
<feature type="domain" description="Glycogen debranching enzyme C-terminal" evidence="1">
    <location>
        <begin position="998"/>
        <end position="1444"/>
    </location>
</feature>
<reference evidence="4 5" key="1">
    <citation type="submission" date="2024-04" db="EMBL/GenBank/DDBJ databases">
        <title>Tritrichomonas musculus Genome.</title>
        <authorList>
            <person name="Alves-Ferreira E."/>
            <person name="Grigg M."/>
            <person name="Lorenzi H."/>
            <person name="Galac M."/>
        </authorList>
    </citation>
    <scope>NUCLEOTIDE SEQUENCE [LARGE SCALE GENOMIC DNA]</scope>
    <source>
        <strain evidence="4 5">EAF2021</strain>
    </source>
</reference>
<feature type="domain" description="Glycogen debranching enzyme central" evidence="3">
    <location>
        <begin position="668"/>
        <end position="903"/>
    </location>
</feature>
<dbReference type="InterPro" id="IPR032790">
    <property type="entry name" value="GDE_C"/>
</dbReference>
<dbReference type="InterPro" id="IPR032788">
    <property type="entry name" value="AGL_central"/>
</dbReference>
<organism evidence="4 5">
    <name type="scientific">Tritrichomonas musculus</name>
    <dbReference type="NCBI Taxonomy" id="1915356"/>
    <lineage>
        <taxon>Eukaryota</taxon>
        <taxon>Metamonada</taxon>
        <taxon>Parabasalia</taxon>
        <taxon>Tritrichomonadida</taxon>
        <taxon>Tritrichomonadidae</taxon>
        <taxon>Tritrichomonas</taxon>
    </lineage>
</organism>
<dbReference type="Pfam" id="PF06202">
    <property type="entry name" value="GDE_C"/>
    <property type="match status" value="1"/>
</dbReference>
<dbReference type="Gene3D" id="3.20.20.80">
    <property type="entry name" value="Glycosidases"/>
    <property type="match status" value="2"/>
</dbReference>
<comment type="caution">
    <text evidence="4">The sequence shown here is derived from an EMBL/GenBank/DDBJ whole genome shotgun (WGS) entry which is preliminary data.</text>
</comment>
<sequence length="1473" mass="167763">MSILRLQLNNDGCVETGIIRIPKPGYTLEVQLTVGTKFHSPQTVLKSNHPTDDHPEGEIIQPLKPFSILEDMFFHINLTTAGAWSFHVVNGESKSRTVRFIVDPVLNIQGKPIPTSALCIQTNYGRCIGYVEEWLQNLKPISELGYNMIHLPPFQEVGAKSHYSLKDQLQISKFLFPPEFPQEKRWDVFRSEIKKIEDQLGIVFMADIVLNHTNPETEWLKEHPEAGYNLENSPHLRPAYYVDKTIYELSLAIAEGKVQGLPADLQVSHMPALRDYLLNGLHHSQLHKYFTIDVDEAIKQLLAAPSELSKEFEMVRMRAANYTPPQKQNILRTKGIINDKTYDIGSIRVDVNYAAALYRTDDTAFVDEFKMALNTINLPFYQHYDAVIKDIVDSVMNTFQYNRYDQGGPRYGPVTEKFPLVWRYFSEIETKDHGMMPLANNGWVFSDHPTDDFIGEDKECYLRRQVVIWGDNVKLRYGNKPEDNPWLWSYMRDYLNSVAGVVQGLRLDNAHSTPLPVSEYFIREARKVNPNLYIVAELFTGSDDLDIKYINHIGINAFIREGSRHIQSGEMTHLLWSAGGLPVAAVDVLNSDSAVRPVRQIPGVIFDLTHDNVTPSFDPLTISTAYSMTCSPCASNRGYDDMLSFVPSVVDEFRKYPLSEEKTAFQPFRKIINDLHQEMANKNMNEMMTRYYGNLVSIFRCNSSTGEGVWTIVRLPGKKIEAKSLPYPAPIDSLVFEGKILEVTKDFQSDNPKNPIVPSNCKIFLNEDIKEIKTVKLLEKEIELTDFQEGTALVFRTKLPNDIIEFTKTITTEKLYNKFKPIVKNIGIIELAVLLFRCSDEEFSSLGHGPFNFPNFGPSFYAGTMGIETSFKFAALSEEGMNSPVFGNIKEGNWLIDFMSGRLYQNPRLIQLEAPFTEECKSLEKLPRFLIPRYLDRIVRGLNQAAVETICEHCSQFIQNGDDFVKSLAVSAASFFTPVKNAQLVHPNLQRAFVDLVTRMDTSTAAGFPHFSSGFMRSWGRDTMIALRGLFLVTGRFTEARDQLVAFAACLRHGLIPNLHDGGMNPRYNARDATWWFLQALQEYAIMSGEGGNVFNILVPRLFPTDNQIEFNRNWLHKKNRPIVTMGDIVFEILNKHANGIHFVEWNAGGQIDSVMTTDGFSIDIITDWSTGFIIGGNQFNCGTWMDKMGSSEKAGNKGHPATSRDGGDVEIIGLLESTLRWLNECSKNGTFTHDGVLVEATQQKVTWEDWSNLVCNNFETWFYIPANPKQDKDYFIDEQFVNLRGIYKDTIGSAKEFTDYQFRPNLVVAMTVAPELFDPVHAVRCLNLVEERLVGKIGMKTLDPSDSKYRPYYRNSEDTTDYDTSCGFNYHNGPEWVWPVGYFFRASMRFKRGVTPRMKQMLSFIKKTQMNSWACGLPELTQKDGEDCGDGCQNQAWSVSSILDVLYDYSLYSEKDVEQWDSQIKEDSESDE</sequence>
<evidence type="ECO:0000259" key="3">
    <source>
        <dbReference type="Pfam" id="PF14702"/>
    </source>
</evidence>
<dbReference type="InterPro" id="IPR017853">
    <property type="entry name" value="GH"/>
</dbReference>
<dbReference type="SUPFAM" id="SSF48208">
    <property type="entry name" value="Six-hairpin glycosidases"/>
    <property type="match status" value="1"/>
</dbReference>
<dbReference type="PANTHER" id="PTHR10569">
    <property type="entry name" value="GLYCOGEN DEBRANCHING ENZYME"/>
    <property type="match status" value="1"/>
</dbReference>
<dbReference type="SUPFAM" id="SSF51445">
    <property type="entry name" value="(Trans)glycosidases"/>
    <property type="match status" value="1"/>
</dbReference>
<name>A0ABR2KDV2_9EUKA</name>
<proteinExistence type="predicted"/>
<evidence type="ECO:0000259" key="2">
    <source>
        <dbReference type="Pfam" id="PF14701"/>
    </source>
</evidence>
<feature type="domain" description="Glycogen debranching enzyme glucanotransferase" evidence="2">
    <location>
        <begin position="112"/>
        <end position="533"/>
    </location>
</feature>
<dbReference type="PANTHER" id="PTHR10569:SF2">
    <property type="entry name" value="GLYCOGEN DEBRANCHING ENZYME"/>
    <property type="match status" value="1"/>
</dbReference>
<dbReference type="Pfam" id="PF14702">
    <property type="entry name" value="hGDE_central"/>
    <property type="match status" value="1"/>
</dbReference>
<evidence type="ECO:0008006" key="6">
    <source>
        <dbReference type="Google" id="ProtNLM"/>
    </source>
</evidence>
<gene>
    <name evidence="4" type="ORF">M9Y10_033677</name>
</gene>
<dbReference type="EMBL" id="JAPFFF010000005">
    <property type="protein sequence ID" value="KAK8888936.1"/>
    <property type="molecule type" value="Genomic_DNA"/>
</dbReference>
<evidence type="ECO:0000259" key="1">
    <source>
        <dbReference type="Pfam" id="PF06202"/>
    </source>
</evidence>
<dbReference type="InterPro" id="IPR010401">
    <property type="entry name" value="AGL/Gdb1"/>
</dbReference>
<dbReference type="Pfam" id="PF14701">
    <property type="entry name" value="hDGE_amylase"/>
    <property type="match status" value="1"/>
</dbReference>
<dbReference type="InterPro" id="IPR008928">
    <property type="entry name" value="6-hairpin_glycosidase_sf"/>
</dbReference>
<evidence type="ECO:0000313" key="5">
    <source>
        <dbReference type="Proteomes" id="UP001470230"/>
    </source>
</evidence>
<dbReference type="Proteomes" id="UP001470230">
    <property type="component" value="Unassembled WGS sequence"/>
</dbReference>